<dbReference type="SMART" id="SM00387">
    <property type="entry name" value="HATPase_c"/>
    <property type="match status" value="1"/>
</dbReference>
<dbReference type="EC" id="2.7.13.3" evidence="2"/>
<protein>
    <recommendedName>
        <fullName evidence="2">histidine kinase</fullName>
        <ecNumber evidence="2">2.7.13.3</ecNumber>
    </recommendedName>
</protein>
<dbReference type="InterPro" id="IPR039506">
    <property type="entry name" value="SPOB_a"/>
</dbReference>
<dbReference type="InterPro" id="IPR050980">
    <property type="entry name" value="2C_sensor_his_kinase"/>
</dbReference>
<feature type="domain" description="Histidine kinase" evidence="9">
    <location>
        <begin position="182"/>
        <end position="282"/>
    </location>
</feature>
<evidence type="ECO:0000256" key="8">
    <source>
        <dbReference type="SAM" id="Phobius"/>
    </source>
</evidence>
<keyword evidence="7" id="KW-0902">Two-component regulatory system</keyword>
<dbReference type="InterPro" id="IPR003594">
    <property type="entry name" value="HATPase_dom"/>
</dbReference>
<evidence type="ECO:0000313" key="10">
    <source>
        <dbReference type="EMBL" id="HIQ72262.1"/>
    </source>
</evidence>
<dbReference type="CDD" id="cd00075">
    <property type="entry name" value="HATPase"/>
    <property type="match status" value="1"/>
</dbReference>
<name>A0A9D1CR74_9FIRM</name>
<proteinExistence type="predicted"/>
<organism evidence="10 11">
    <name type="scientific">Candidatus Onthenecus intestinigallinarum</name>
    <dbReference type="NCBI Taxonomy" id="2840875"/>
    <lineage>
        <taxon>Bacteria</taxon>
        <taxon>Bacillati</taxon>
        <taxon>Bacillota</taxon>
        <taxon>Clostridia</taxon>
        <taxon>Eubacteriales</taxon>
        <taxon>Candidatus Onthenecus</taxon>
    </lineage>
</organism>
<keyword evidence="6" id="KW-0067">ATP-binding</keyword>
<evidence type="ECO:0000259" key="9">
    <source>
        <dbReference type="PROSITE" id="PS50109"/>
    </source>
</evidence>
<dbReference type="PANTHER" id="PTHR44936">
    <property type="entry name" value="SENSOR PROTEIN CREC"/>
    <property type="match status" value="1"/>
</dbReference>
<reference evidence="10" key="2">
    <citation type="journal article" date="2021" name="PeerJ">
        <title>Extensive microbial diversity within the chicken gut microbiome revealed by metagenomics and culture.</title>
        <authorList>
            <person name="Gilroy R."/>
            <person name="Ravi A."/>
            <person name="Getino M."/>
            <person name="Pursley I."/>
            <person name="Horton D.L."/>
            <person name="Alikhan N.F."/>
            <person name="Baker D."/>
            <person name="Gharbi K."/>
            <person name="Hall N."/>
            <person name="Watson M."/>
            <person name="Adriaenssens E.M."/>
            <person name="Foster-Nyarko E."/>
            <person name="Jarju S."/>
            <person name="Secka A."/>
            <person name="Antonio M."/>
            <person name="Oren A."/>
            <person name="Chaudhuri R.R."/>
            <person name="La Ragione R."/>
            <person name="Hildebrand F."/>
            <person name="Pallen M.J."/>
        </authorList>
    </citation>
    <scope>NUCLEOTIDE SEQUENCE</scope>
    <source>
        <strain evidence="10">ChiSxjej2B14-6234</strain>
    </source>
</reference>
<feature type="transmembrane region" description="Helical" evidence="8">
    <location>
        <begin position="12"/>
        <end position="34"/>
    </location>
</feature>
<keyword evidence="4" id="KW-0547">Nucleotide-binding</keyword>
<dbReference type="AlphaFoldDB" id="A0A9D1CR74"/>
<comment type="catalytic activity">
    <reaction evidence="1">
        <text>ATP + protein L-histidine = ADP + protein N-phospho-L-histidine.</text>
        <dbReference type="EC" id="2.7.13.3"/>
    </reaction>
</comment>
<dbReference type="GO" id="GO:0005524">
    <property type="term" value="F:ATP binding"/>
    <property type="evidence" value="ECO:0007669"/>
    <property type="project" value="UniProtKB-KW"/>
</dbReference>
<evidence type="ECO:0000256" key="1">
    <source>
        <dbReference type="ARBA" id="ARBA00000085"/>
    </source>
</evidence>
<dbReference type="GO" id="GO:0000160">
    <property type="term" value="P:phosphorelay signal transduction system"/>
    <property type="evidence" value="ECO:0007669"/>
    <property type="project" value="UniProtKB-KW"/>
</dbReference>
<dbReference type="InterPro" id="IPR036890">
    <property type="entry name" value="HATPase_C_sf"/>
</dbReference>
<keyword evidence="8" id="KW-0472">Membrane</keyword>
<accession>A0A9D1CR74</accession>
<evidence type="ECO:0000256" key="7">
    <source>
        <dbReference type="ARBA" id="ARBA00023012"/>
    </source>
</evidence>
<dbReference type="InterPro" id="IPR005467">
    <property type="entry name" value="His_kinase_dom"/>
</dbReference>
<dbReference type="Gene3D" id="3.30.565.10">
    <property type="entry name" value="Histidine kinase-like ATPase, C-terminal domain"/>
    <property type="match status" value="1"/>
</dbReference>
<dbReference type="PRINTS" id="PR00344">
    <property type="entry name" value="BCTRLSENSOR"/>
</dbReference>
<sequence length="303" mass="34221">MHRRIDMRKAAVSAIVANALQIVAVALLAVMLYHNPAELDMHELRLVILVCAVTVCWGAFMDIGAALTSLRIRRHEDELRETCGRMEELNRTLRAQRHDFMNHIQVIYSLIEMNEPQEACDYMDRVYGDIQRVNRALRTDSVAVNALLQAKLADCERRGIRMELDIRAGWKNLAIPDWEMCRVLGNLIDNAIDALRDTPAPLLVVSLREDLKACRFEVKNNGPAIPVQTVAHVFLPGFTTKRTGQGMGLFIVRSLLREYGGDISLHSEEGQTVFSGFVPNKKEENVEKRITDAMECPDTTLNP</sequence>
<keyword evidence="8" id="KW-1133">Transmembrane helix</keyword>
<evidence type="ECO:0000256" key="3">
    <source>
        <dbReference type="ARBA" id="ARBA00022679"/>
    </source>
</evidence>
<evidence type="ECO:0000256" key="2">
    <source>
        <dbReference type="ARBA" id="ARBA00012438"/>
    </source>
</evidence>
<comment type="caution">
    <text evidence="10">The sequence shown here is derived from an EMBL/GenBank/DDBJ whole genome shotgun (WGS) entry which is preliminary data.</text>
</comment>
<gene>
    <name evidence="10" type="ORF">IAB73_08665</name>
</gene>
<dbReference type="Pfam" id="PF02518">
    <property type="entry name" value="HATPase_c"/>
    <property type="match status" value="1"/>
</dbReference>
<reference evidence="10" key="1">
    <citation type="submission" date="2020-10" db="EMBL/GenBank/DDBJ databases">
        <authorList>
            <person name="Gilroy R."/>
        </authorList>
    </citation>
    <scope>NUCLEOTIDE SEQUENCE</scope>
    <source>
        <strain evidence="10">ChiSxjej2B14-6234</strain>
    </source>
</reference>
<dbReference type="GO" id="GO:0004673">
    <property type="term" value="F:protein histidine kinase activity"/>
    <property type="evidence" value="ECO:0007669"/>
    <property type="project" value="UniProtKB-EC"/>
</dbReference>
<dbReference type="EMBL" id="DVFJ01000030">
    <property type="protein sequence ID" value="HIQ72262.1"/>
    <property type="molecule type" value="Genomic_DNA"/>
</dbReference>
<dbReference type="Proteomes" id="UP000886887">
    <property type="component" value="Unassembled WGS sequence"/>
</dbReference>
<evidence type="ECO:0000256" key="4">
    <source>
        <dbReference type="ARBA" id="ARBA00022741"/>
    </source>
</evidence>
<evidence type="ECO:0000256" key="6">
    <source>
        <dbReference type="ARBA" id="ARBA00022840"/>
    </source>
</evidence>
<keyword evidence="8" id="KW-0812">Transmembrane</keyword>
<keyword evidence="5" id="KW-0418">Kinase</keyword>
<dbReference type="SUPFAM" id="SSF55874">
    <property type="entry name" value="ATPase domain of HSP90 chaperone/DNA topoisomerase II/histidine kinase"/>
    <property type="match status" value="1"/>
</dbReference>
<dbReference type="Pfam" id="PF14689">
    <property type="entry name" value="SPOB_a"/>
    <property type="match status" value="1"/>
</dbReference>
<dbReference type="Gene3D" id="1.10.287.130">
    <property type="match status" value="1"/>
</dbReference>
<evidence type="ECO:0000256" key="5">
    <source>
        <dbReference type="ARBA" id="ARBA00022777"/>
    </source>
</evidence>
<dbReference type="InterPro" id="IPR004358">
    <property type="entry name" value="Sig_transdc_His_kin-like_C"/>
</dbReference>
<evidence type="ECO:0000313" key="11">
    <source>
        <dbReference type="Proteomes" id="UP000886887"/>
    </source>
</evidence>
<dbReference type="PROSITE" id="PS50109">
    <property type="entry name" value="HIS_KIN"/>
    <property type="match status" value="1"/>
</dbReference>
<keyword evidence="3" id="KW-0808">Transferase</keyword>
<dbReference type="PANTHER" id="PTHR44936:SF10">
    <property type="entry name" value="SENSOR PROTEIN RSTB"/>
    <property type="match status" value="1"/>
</dbReference>
<feature type="transmembrane region" description="Helical" evidence="8">
    <location>
        <begin position="46"/>
        <end position="70"/>
    </location>
</feature>